<dbReference type="RefSeq" id="WP_205880776.1">
    <property type="nucleotide sequence ID" value="NZ_JAAKYA010000027.1"/>
</dbReference>
<evidence type="ECO:0000313" key="2">
    <source>
        <dbReference type="Proteomes" id="UP000477311"/>
    </source>
</evidence>
<accession>A0A6M1RTD3</accession>
<gene>
    <name evidence="1" type="ORF">G4L39_04400</name>
</gene>
<dbReference type="Proteomes" id="UP000477311">
    <property type="component" value="Unassembled WGS sequence"/>
</dbReference>
<evidence type="ECO:0000313" key="1">
    <source>
        <dbReference type="EMBL" id="NGO38641.1"/>
    </source>
</evidence>
<dbReference type="AlphaFoldDB" id="A0A6M1RTD3"/>
<dbReference type="EMBL" id="JAAKYA010000027">
    <property type="protein sequence ID" value="NGO38641.1"/>
    <property type="molecule type" value="Genomic_DNA"/>
</dbReference>
<sequence>MRTPREVLFDRHRAVTPRLDAVREQAVRALSRHRPAPEAASGCAGWHRWFRAFLPPRPVRWALAVVWLITGLLQGWVAWEVRMNDLAAAAVQRPRLSRAELQERALLRQRLLEPLQDVLVGGTTPGAEPPSREVGAPEPVSWMMRPGGFCPV</sequence>
<reference evidence="1 2" key="1">
    <citation type="submission" date="2020-02" db="EMBL/GenBank/DDBJ databases">
        <title>Draft genome sequence of Limisphaera ngatamarikiensis NGM72.4T, a thermophilic Verrucomicrobia grouped in subdivision 3.</title>
        <authorList>
            <person name="Carere C.R."/>
            <person name="Steen J."/>
            <person name="Hugenholtz P."/>
            <person name="Stott M.B."/>
        </authorList>
    </citation>
    <scope>NUCLEOTIDE SEQUENCE [LARGE SCALE GENOMIC DNA]</scope>
    <source>
        <strain evidence="1 2">NGM72.4</strain>
    </source>
</reference>
<keyword evidence="2" id="KW-1185">Reference proteome</keyword>
<name>A0A6M1RTD3_9BACT</name>
<proteinExistence type="predicted"/>
<organism evidence="1 2">
    <name type="scientific">Limisphaera ngatamarikiensis</name>
    <dbReference type="NCBI Taxonomy" id="1324935"/>
    <lineage>
        <taxon>Bacteria</taxon>
        <taxon>Pseudomonadati</taxon>
        <taxon>Verrucomicrobiota</taxon>
        <taxon>Verrucomicrobiia</taxon>
        <taxon>Limisphaerales</taxon>
        <taxon>Limisphaeraceae</taxon>
        <taxon>Limisphaera</taxon>
    </lineage>
</organism>
<comment type="caution">
    <text evidence="1">The sequence shown here is derived from an EMBL/GenBank/DDBJ whole genome shotgun (WGS) entry which is preliminary data.</text>
</comment>
<protein>
    <submittedName>
        <fullName evidence="1">Uncharacterized protein</fullName>
    </submittedName>
</protein>